<comment type="caution">
    <text evidence="1">The sequence shown here is derived from an EMBL/GenBank/DDBJ whole genome shotgun (WGS) entry which is preliminary data.</text>
</comment>
<dbReference type="EMBL" id="CM023479">
    <property type="protein sequence ID" value="KAH7974182.1"/>
    <property type="molecule type" value="Genomic_DNA"/>
</dbReference>
<name>A0ACB8DND2_DERSI</name>
<protein>
    <submittedName>
        <fullName evidence="1">Uncharacterized protein</fullName>
    </submittedName>
</protein>
<sequence>MAKLDNGSQSSGSLTLTPVHLNGYDTAAQHQPPTVTANKGQDGDDDQFAPPAAPRERAESVTSRGNWGSRWEFLLSCVGLSVGIGNVVALPLPRLSEWRRVGGIRRGSGVQLALNPSLRADDATAQLRSSGRRGSVTRWGGGAFLIPYLIMLALAGKPMYFLELAFGQFSGQSPLTIWACAPICKGVGFAMVCVSMVVAVYYNVIMAYTIYYTASTFQAQVPWARCDPLWANDTPCFVRSENTSDVNLNVTKPSSQVYWERYVLELTDGLEDLGGVKWDLALCLLLSWIIVVACLVKGIKTSGKVVYFAATFPYVILITLMITGLCQPGAINGVLYFITPSFERLLDIKVWQAAAGQMFFSLSLSMGGLIMYSSYNKFSNNVFRDAMIVSVLDTFTSIISGMVIFSVLGAMAHDLGNVDVKDVAQGGPGLAFVAYPEALTRLPVPQLWSVLFFLMLFILGLDSEFAILETFVTSLCDQAPFLRKHKWAFTIVMGIVCFLLGLPMVTRGGQYIFEIVDRFGGSTTLTFIGLVEVISLVYIYGYSRFSDDVYFMLNRRLGWYWKVTWTVTSPLVLLNEPVKYGDYEYPPWAIGIGWTITLFVMLQIPFWAIVAVYRAPGNTLMEKMRHACRPSKHWGPSDASLKEQWKAATGQTQPDVKVELRKFSQADACYTVNGVENKAYVVTERDAR</sequence>
<proteinExistence type="predicted"/>
<keyword evidence="2" id="KW-1185">Reference proteome</keyword>
<dbReference type="Proteomes" id="UP000821865">
    <property type="component" value="Chromosome 10"/>
</dbReference>
<evidence type="ECO:0000313" key="2">
    <source>
        <dbReference type="Proteomes" id="UP000821865"/>
    </source>
</evidence>
<evidence type="ECO:0000313" key="1">
    <source>
        <dbReference type="EMBL" id="KAH7974182.1"/>
    </source>
</evidence>
<reference evidence="1" key="1">
    <citation type="submission" date="2020-05" db="EMBL/GenBank/DDBJ databases">
        <title>Large-scale comparative analyses of tick genomes elucidate their genetic diversity and vector capacities.</title>
        <authorList>
            <person name="Jia N."/>
            <person name="Wang J."/>
            <person name="Shi W."/>
            <person name="Du L."/>
            <person name="Sun Y."/>
            <person name="Zhan W."/>
            <person name="Jiang J."/>
            <person name="Wang Q."/>
            <person name="Zhang B."/>
            <person name="Ji P."/>
            <person name="Sakyi L.B."/>
            <person name="Cui X."/>
            <person name="Yuan T."/>
            <person name="Jiang B."/>
            <person name="Yang W."/>
            <person name="Lam T.T.-Y."/>
            <person name="Chang Q."/>
            <person name="Ding S."/>
            <person name="Wang X."/>
            <person name="Zhu J."/>
            <person name="Ruan X."/>
            <person name="Zhao L."/>
            <person name="Wei J."/>
            <person name="Que T."/>
            <person name="Du C."/>
            <person name="Cheng J."/>
            <person name="Dai P."/>
            <person name="Han X."/>
            <person name="Huang E."/>
            <person name="Gao Y."/>
            <person name="Liu J."/>
            <person name="Shao H."/>
            <person name="Ye R."/>
            <person name="Li L."/>
            <person name="Wei W."/>
            <person name="Wang X."/>
            <person name="Wang C."/>
            <person name="Yang T."/>
            <person name="Huo Q."/>
            <person name="Li W."/>
            <person name="Guo W."/>
            <person name="Chen H."/>
            <person name="Zhou L."/>
            <person name="Ni X."/>
            <person name="Tian J."/>
            <person name="Zhou Y."/>
            <person name="Sheng Y."/>
            <person name="Liu T."/>
            <person name="Pan Y."/>
            <person name="Xia L."/>
            <person name="Li J."/>
            <person name="Zhao F."/>
            <person name="Cao W."/>
        </authorList>
    </citation>
    <scope>NUCLEOTIDE SEQUENCE</scope>
    <source>
        <strain evidence="1">Dsil-2018</strain>
    </source>
</reference>
<organism evidence="1 2">
    <name type="scientific">Dermacentor silvarum</name>
    <name type="common">Tick</name>
    <dbReference type="NCBI Taxonomy" id="543639"/>
    <lineage>
        <taxon>Eukaryota</taxon>
        <taxon>Metazoa</taxon>
        <taxon>Ecdysozoa</taxon>
        <taxon>Arthropoda</taxon>
        <taxon>Chelicerata</taxon>
        <taxon>Arachnida</taxon>
        <taxon>Acari</taxon>
        <taxon>Parasitiformes</taxon>
        <taxon>Ixodida</taxon>
        <taxon>Ixodoidea</taxon>
        <taxon>Ixodidae</taxon>
        <taxon>Rhipicephalinae</taxon>
        <taxon>Dermacentor</taxon>
    </lineage>
</organism>
<accession>A0ACB8DND2</accession>
<gene>
    <name evidence="1" type="ORF">HPB49_011672</name>
</gene>